<dbReference type="PRINTS" id="PR00344">
    <property type="entry name" value="BCTRLSENSOR"/>
</dbReference>
<dbReference type="Pfam" id="PF00512">
    <property type="entry name" value="HisKA"/>
    <property type="match status" value="1"/>
</dbReference>
<evidence type="ECO:0000256" key="6">
    <source>
        <dbReference type="ARBA" id="ARBA00023012"/>
    </source>
</evidence>
<dbReference type="CDD" id="cd00082">
    <property type="entry name" value="HisKA"/>
    <property type="match status" value="1"/>
</dbReference>
<dbReference type="NCBIfam" id="TIGR00229">
    <property type="entry name" value="sensory_box"/>
    <property type="match status" value="1"/>
</dbReference>
<feature type="domain" description="Histidine kinase" evidence="8">
    <location>
        <begin position="494"/>
        <end position="724"/>
    </location>
</feature>
<keyword evidence="7" id="KW-1133">Transmembrane helix</keyword>
<dbReference type="PROSITE" id="PS50112">
    <property type="entry name" value="PAS"/>
    <property type="match status" value="1"/>
</dbReference>
<dbReference type="CDD" id="cd12915">
    <property type="entry name" value="PDC2_DGC_like"/>
    <property type="match status" value="1"/>
</dbReference>
<dbReference type="InterPro" id="IPR000014">
    <property type="entry name" value="PAS"/>
</dbReference>
<reference evidence="10" key="1">
    <citation type="submission" date="2021-04" db="EMBL/GenBank/DDBJ databases">
        <title>novel species isolated from subtropical streams in China.</title>
        <authorList>
            <person name="Lu H."/>
        </authorList>
    </citation>
    <scope>NUCLEOTIDE SEQUENCE</scope>
    <source>
        <strain evidence="10">LFS511W</strain>
    </source>
</reference>
<gene>
    <name evidence="10" type="ORF">KDM89_00530</name>
</gene>
<dbReference type="Gene3D" id="3.30.565.10">
    <property type="entry name" value="Histidine kinase-like ATPase, C-terminal domain"/>
    <property type="match status" value="1"/>
</dbReference>
<keyword evidence="11" id="KW-1185">Reference proteome</keyword>
<dbReference type="GO" id="GO:0000155">
    <property type="term" value="F:phosphorelay sensor kinase activity"/>
    <property type="evidence" value="ECO:0007669"/>
    <property type="project" value="InterPro"/>
</dbReference>
<evidence type="ECO:0000259" key="8">
    <source>
        <dbReference type="PROSITE" id="PS50109"/>
    </source>
</evidence>
<keyword evidence="3" id="KW-0597">Phosphoprotein</keyword>
<keyword evidence="4" id="KW-0808">Transferase</keyword>
<dbReference type="CDD" id="cd12914">
    <property type="entry name" value="PDC1_DGC_like"/>
    <property type="match status" value="1"/>
</dbReference>
<dbReference type="SMART" id="SM00387">
    <property type="entry name" value="HATPase_c"/>
    <property type="match status" value="1"/>
</dbReference>
<dbReference type="InterPro" id="IPR005467">
    <property type="entry name" value="His_kinase_dom"/>
</dbReference>
<name>A0A941I4K5_9BURK</name>
<comment type="catalytic activity">
    <reaction evidence="1">
        <text>ATP + protein L-histidine = ADP + protein N-phospho-L-histidine.</text>
        <dbReference type="EC" id="2.7.13.3"/>
    </reaction>
</comment>
<dbReference type="PANTHER" id="PTHR43047">
    <property type="entry name" value="TWO-COMPONENT HISTIDINE PROTEIN KINASE"/>
    <property type="match status" value="1"/>
</dbReference>
<dbReference type="Pfam" id="PF02518">
    <property type="entry name" value="HATPase_c"/>
    <property type="match status" value="1"/>
</dbReference>
<dbReference type="PANTHER" id="PTHR43047:SF72">
    <property type="entry name" value="OSMOSENSING HISTIDINE PROTEIN KINASE SLN1"/>
    <property type="match status" value="1"/>
</dbReference>
<keyword evidence="7" id="KW-0812">Transmembrane</keyword>
<keyword evidence="6" id="KW-0902">Two-component regulatory system</keyword>
<dbReference type="EC" id="2.7.13.3" evidence="2"/>
<dbReference type="PROSITE" id="PS50109">
    <property type="entry name" value="HIS_KIN"/>
    <property type="match status" value="1"/>
</dbReference>
<dbReference type="InterPro" id="IPR004358">
    <property type="entry name" value="Sig_transdc_His_kin-like_C"/>
</dbReference>
<evidence type="ECO:0000256" key="1">
    <source>
        <dbReference type="ARBA" id="ARBA00000085"/>
    </source>
</evidence>
<dbReference type="InterPro" id="IPR035965">
    <property type="entry name" value="PAS-like_dom_sf"/>
</dbReference>
<dbReference type="InterPro" id="IPR003594">
    <property type="entry name" value="HATPase_dom"/>
</dbReference>
<dbReference type="Proteomes" id="UP000680067">
    <property type="component" value="Unassembled WGS sequence"/>
</dbReference>
<evidence type="ECO:0000256" key="4">
    <source>
        <dbReference type="ARBA" id="ARBA00022679"/>
    </source>
</evidence>
<dbReference type="SUPFAM" id="SSF47384">
    <property type="entry name" value="Homodimeric domain of signal transducing histidine kinase"/>
    <property type="match status" value="1"/>
</dbReference>
<evidence type="ECO:0000313" key="11">
    <source>
        <dbReference type="Proteomes" id="UP000680067"/>
    </source>
</evidence>
<accession>A0A941I4K5</accession>
<proteinExistence type="predicted"/>
<evidence type="ECO:0000256" key="2">
    <source>
        <dbReference type="ARBA" id="ARBA00012438"/>
    </source>
</evidence>
<keyword evidence="7" id="KW-0472">Membrane</keyword>
<comment type="caution">
    <text evidence="10">The sequence shown here is derived from an EMBL/GenBank/DDBJ whole genome shotgun (WGS) entry which is preliminary data.</text>
</comment>
<dbReference type="RefSeq" id="WP_212686011.1">
    <property type="nucleotide sequence ID" value="NZ_JAGSPN010000001.1"/>
</dbReference>
<feature type="transmembrane region" description="Helical" evidence="7">
    <location>
        <begin position="301"/>
        <end position="326"/>
    </location>
</feature>
<protein>
    <recommendedName>
        <fullName evidence="2">histidine kinase</fullName>
        <ecNumber evidence="2">2.7.13.3</ecNumber>
    </recommendedName>
</protein>
<dbReference type="InterPro" id="IPR036097">
    <property type="entry name" value="HisK_dim/P_sf"/>
</dbReference>
<dbReference type="Gene3D" id="3.30.450.20">
    <property type="entry name" value="PAS domain"/>
    <property type="match status" value="3"/>
</dbReference>
<evidence type="ECO:0000256" key="7">
    <source>
        <dbReference type="SAM" id="Phobius"/>
    </source>
</evidence>
<dbReference type="AlphaFoldDB" id="A0A941I4K5"/>
<dbReference type="SUPFAM" id="SSF55874">
    <property type="entry name" value="ATPase domain of HSP90 chaperone/DNA topoisomerase II/histidine kinase"/>
    <property type="match status" value="1"/>
</dbReference>
<dbReference type="EMBL" id="JAGSPN010000001">
    <property type="protein sequence ID" value="MBR7780611.1"/>
    <property type="molecule type" value="Genomic_DNA"/>
</dbReference>
<feature type="transmembrane region" description="Helical" evidence="7">
    <location>
        <begin position="12"/>
        <end position="35"/>
    </location>
</feature>
<evidence type="ECO:0000313" key="10">
    <source>
        <dbReference type="EMBL" id="MBR7780611.1"/>
    </source>
</evidence>
<dbReference type="InterPro" id="IPR003661">
    <property type="entry name" value="HisK_dim/P_dom"/>
</dbReference>
<dbReference type="SMART" id="SM00388">
    <property type="entry name" value="HisKA"/>
    <property type="match status" value="1"/>
</dbReference>
<dbReference type="InterPro" id="IPR036890">
    <property type="entry name" value="HATPase_C_sf"/>
</dbReference>
<dbReference type="GO" id="GO:0006355">
    <property type="term" value="P:regulation of DNA-templated transcription"/>
    <property type="evidence" value="ECO:0007669"/>
    <property type="project" value="InterPro"/>
</dbReference>
<dbReference type="Gene3D" id="1.10.287.130">
    <property type="match status" value="1"/>
</dbReference>
<dbReference type="SUPFAM" id="SSF55785">
    <property type="entry name" value="PYP-like sensor domain (PAS domain)"/>
    <property type="match status" value="1"/>
</dbReference>
<evidence type="ECO:0000256" key="5">
    <source>
        <dbReference type="ARBA" id="ARBA00022777"/>
    </source>
</evidence>
<organism evidence="10 11">
    <name type="scientific">Undibacterium luofuense</name>
    <dbReference type="NCBI Taxonomy" id="2828733"/>
    <lineage>
        <taxon>Bacteria</taxon>
        <taxon>Pseudomonadati</taxon>
        <taxon>Pseudomonadota</taxon>
        <taxon>Betaproteobacteria</taxon>
        <taxon>Burkholderiales</taxon>
        <taxon>Oxalobacteraceae</taxon>
        <taxon>Undibacterium</taxon>
    </lineage>
</organism>
<evidence type="ECO:0000259" key="9">
    <source>
        <dbReference type="PROSITE" id="PS50112"/>
    </source>
</evidence>
<dbReference type="Pfam" id="PF13426">
    <property type="entry name" value="PAS_9"/>
    <property type="match status" value="1"/>
</dbReference>
<dbReference type="GO" id="GO:0009927">
    <property type="term" value="F:histidine phosphotransfer kinase activity"/>
    <property type="evidence" value="ECO:0007669"/>
    <property type="project" value="TreeGrafter"/>
</dbReference>
<keyword evidence="5" id="KW-0418">Kinase</keyword>
<dbReference type="CDD" id="cd00130">
    <property type="entry name" value="PAS"/>
    <property type="match status" value="1"/>
</dbReference>
<sequence length="729" mass="81108">MMKLAGLRTSRIARIFATGLVLSIIAGTVVFIWTLRLQEIGKWEKQADTYSVVLAENTSQQMDFAYSAITSIAERIQDRWSVSADYLSAKLATYDFHLFLKDKVELFPAIDVISVLDVNGNTISTSRQFPAPEYSLYDRDYFLMQRDNPTLGIYLSNPVRSKSTGKWMFFLSYRLNGSDGEFIGVVILGLSPEFYANFYEKLSMSGRATISLMRTDFTYLARWPENDAVMGEKNTAGSAFQLIHDKNQRSGVIVSDGAAQTEQKAATTQMVAVQSLEKYPLILSFAVDEDFYLEDWKKTSFSIAGVAVGAVIAVIIAFYMLINLFLQRERDMQVMTDLKRDADKINLKQNELLINLTEQQKAIKESSDRLQAIFQNAADGIVMVDETGQVEAMNPVAIELFGFAEMHAENVDALRMAFPGQAELLANAMKESDFLTSGRVRLEAETTRLDGTPFPAEFSISEYTLAGKRKLIIIVRDISERRKIERMKNEFISTVSHELRTPLTAIRGALGLLGGGAVAGLPPAMMPLLNIAQKNSESLTRLINDLLDLQKMEAGKMEFIYEDCALFPLLEMAIQQNQALAQSMSVELVMDTDAGMGSDSLQERWLSVDTGRFQQVMANLISNACKFSPEGSQVRVYALAWADQMIRIIVADSGPGIPENFQERIFKKFSQADASDTRSQSGTGLGLAISKMIVRQLHGDIGFYNATPAEGGGARFYVDLPLVIPPDLR</sequence>
<evidence type="ECO:0000256" key="3">
    <source>
        <dbReference type="ARBA" id="ARBA00022553"/>
    </source>
</evidence>
<dbReference type="GO" id="GO:0005886">
    <property type="term" value="C:plasma membrane"/>
    <property type="evidence" value="ECO:0007669"/>
    <property type="project" value="TreeGrafter"/>
</dbReference>
<feature type="domain" description="PAS" evidence="9">
    <location>
        <begin position="366"/>
        <end position="405"/>
    </location>
</feature>
<dbReference type="FunFam" id="1.10.287.130:FF:000001">
    <property type="entry name" value="Two-component sensor histidine kinase"/>
    <property type="match status" value="1"/>
</dbReference>